<keyword evidence="5 7" id="KW-1133">Transmembrane helix</keyword>
<evidence type="ECO:0000259" key="8">
    <source>
        <dbReference type="Pfam" id="PF02308"/>
    </source>
</evidence>
<keyword evidence="3" id="KW-1003">Cell membrane</keyword>
<feature type="transmembrane region" description="Helical" evidence="7">
    <location>
        <begin position="125"/>
        <end position="142"/>
    </location>
</feature>
<keyword evidence="6 7" id="KW-0472">Membrane</keyword>
<accession>A0ABW9RXF8</accession>
<evidence type="ECO:0000256" key="2">
    <source>
        <dbReference type="ARBA" id="ARBA00009298"/>
    </source>
</evidence>
<dbReference type="Proteomes" id="UP000798808">
    <property type="component" value="Unassembled WGS sequence"/>
</dbReference>
<dbReference type="Pfam" id="PF02308">
    <property type="entry name" value="MgtC"/>
    <property type="match status" value="1"/>
</dbReference>
<dbReference type="InterPro" id="IPR003416">
    <property type="entry name" value="MgtC/SapB/SrpB/YhiD_fam"/>
</dbReference>
<dbReference type="PANTHER" id="PTHR33778">
    <property type="entry name" value="PROTEIN MGTC"/>
    <property type="match status" value="1"/>
</dbReference>
<dbReference type="RefSeq" id="WP_155176897.1">
    <property type="nucleotide sequence ID" value="NZ_BAAAFL010000008.1"/>
</dbReference>
<evidence type="ECO:0000256" key="5">
    <source>
        <dbReference type="ARBA" id="ARBA00022989"/>
    </source>
</evidence>
<comment type="caution">
    <text evidence="9">The sequence shown here is derived from an EMBL/GenBank/DDBJ whole genome shotgun (WGS) entry which is preliminary data.</text>
</comment>
<dbReference type="InterPro" id="IPR049177">
    <property type="entry name" value="MgtC_SapB_SrpB_YhiD_N"/>
</dbReference>
<dbReference type="PANTHER" id="PTHR33778:SF1">
    <property type="entry name" value="MAGNESIUM TRANSPORTER YHID-RELATED"/>
    <property type="match status" value="1"/>
</dbReference>
<keyword evidence="10" id="KW-1185">Reference proteome</keyword>
<organism evidence="9 10">
    <name type="scientific">Fulvivirga kasyanovii</name>
    <dbReference type="NCBI Taxonomy" id="396812"/>
    <lineage>
        <taxon>Bacteria</taxon>
        <taxon>Pseudomonadati</taxon>
        <taxon>Bacteroidota</taxon>
        <taxon>Cytophagia</taxon>
        <taxon>Cytophagales</taxon>
        <taxon>Fulvivirgaceae</taxon>
        <taxon>Fulvivirga</taxon>
    </lineage>
</organism>
<evidence type="ECO:0000256" key="3">
    <source>
        <dbReference type="ARBA" id="ARBA00022475"/>
    </source>
</evidence>
<evidence type="ECO:0000256" key="4">
    <source>
        <dbReference type="ARBA" id="ARBA00022692"/>
    </source>
</evidence>
<protein>
    <submittedName>
        <fullName evidence="9">MgtC/SapB family protein</fullName>
    </submittedName>
</protein>
<comment type="similarity">
    <text evidence="2">Belongs to the MgtC/SapB family.</text>
</comment>
<evidence type="ECO:0000313" key="10">
    <source>
        <dbReference type="Proteomes" id="UP000798808"/>
    </source>
</evidence>
<gene>
    <name evidence="9" type="ORF">E1163_28390</name>
</gene>
<feature type="transmembrane region" description="Helical" evidence="7">
    <location>
        <begin position="76"/>
        <end position="94"/>
    </location>
</feature>
<feature type="transmembrane region" description="Helical" evidence="7">
    <location>
        <begin position="101"/>
        <end position="119"/>
    </location>
</feature>
<feature type="transmembrane region" description="Helical" evidence="7">
    <location>
        <begin position="6"/>
        <end position="25"/>
    </location>
</feature>
<sequence length="155" mass="16728">MEFKDDLYILLDVLIATILTAVIGFERESAHKPAGMRTNMIVGGATCLIVALTVPLVDFINKHNPSEIIRTDPIRVLEAIVVGVSFIGAGTIIKAEHKERVIGLTTAATLLFSCAVGASAALKQYVLAVGVTIIVIIINYVVKEVTKYFSDSLER</sequence>
<name>A0ABW9RXF8_9BACT</name>
<evidence type="ECO:0000256" key="6">
    <source>
        <dbReference type="ARBA" id="ARBA00023136"/>
    </source>
</evidence>
<proteinExistence type="inferred from homology"/>
<feature type="domain" description="MgtC/SapB/SrpB/YhiD N-terminal" evidence="8">
    <location>
        <begin position="14"/>
        <end position="147"/>
    </location>
</feature>
<evidence type="ECO:0000256" key="1">
    <source>
        <dbReference type="ARBA" id="ARBA00004651"/>
    </source>
</evidence>
<comment type="subcellular location">
    <subcellularLocation>
        <location evidence="1">Cell membrane</location>
        <topology evidence="1">Multi-pass membrane protein</topology>
    </subcellularLocation>
</comment>
<evidence type="ECO:0000313" key="9">
    <source>
        <dbReference type="EMBL" id="MTI28913.1"/>
    </source>
</evidence>
<feature type="transmembrane region" description="Helical" evidence="7">
    <location>
        <begin position="37"/>
        <end position="56"/>
    </location>
</feature>
<evidence type="ECO:0000256" key="7">
    <source>
        <dbReference type="SAM" id="Phobius"/>
    </source>
</evidence>
<keyword evidence="4 7" id="KW-0812">Transmembrane</keyword>
<dbReference type="EMBL" id="SMLW01000675">
    <property type="protein sequence ID" value="MTI28913.1"/>
    <property type="molecule type" value="Genomic_DNA"/>
</dbReference>
<reference evidence="9 10" key="1">
    <citation type="submission" date="2019-02" db="EMBL/GenBank/DDBJ databases">
        <authorList>
            <person name="Goldberg S.R."/>
            <person name="Haltli B.A."/>
            <person name="Correa H."/>
            <person name="Russell K.G."/>
        </authorList>
    </citation>
    <scope>NUCLEOTIDE SEQUENCE [LARGE SCALE GENOMIC DNA]</scope>
    <source>
        <strain evidence="9 10">JCM 16186</strain>
    </source>
</reference>
<dbReference type="PRINTS" id="PR01837">
    <property type="entry name" value="MGTCSAPBPROT"/>
</dbReference>